<protein>
    <recommendedName>
        <fullName evidence="2">F-box domain-containing protein</fullName>
    </recommendedName>
</protein>
<feature type="signal peptide" evidence="1">
    <location>
        <begin position="1"/>
        <end position="23"/>
    </location>
</feature>
<organism evidence="3 4">
    <name type="scientific">Linum tenue</name>
    <dbReference type="NCBI Taxonomy" id="586396"/>
    <lineage>
        <taxon>Eukaryota</taxon>
        <taxon>Viridiplantae</taxon>
        <taxon>Streptophyta</taxon>
        <taxon>Embryophyta</taxon>
        <taxon>Tracheophyta</taxon>
        <taxon>Spermatophyta</taxon>
        <taxon>Magnoliopsida</taxon>
        <taxon>eudicotyledons</taxon>
        <taxon>Gunneridae</taxon>
        <taxon>Pentapetalae</taxon>
        <taxon>rosids</taxon>
        <taxon>fabids</taxon>
        <taxon>Malpighiales</taxon>
        <taxon>Linaceae</taxon>
        <taxon>Linum</taxon>
    </lineage>
</organism>
<gene>
    <name evidence="3" type="ORF">LITE_LOCUS9373</name>
</gene>
<dbReference type="PANTHER" id="PTHR31672:SF13">
    <property type="entry name" value="F-BOX PROTEIN CPR30-LIKE"/>
    <property type="match status" value="1"/>
</dbReference>
<dbReference type="InterPro" id="IPR017451">
    <property type="entry name" value="F-box-assoc_interact_dom"/>
</dbReference>
<evidence type="ECO:0000259" key="2">
    <source>
        <dbReference type="PROSITE" id="PS50181"/>
    </source>
</evidence>
<comment type="caution">
    <text evidence="3">The sequence shown here is derived from an EMBL/GenBank/DDBJ whole genome shotgun (WGS) entry which is preliminary data.</text>
</comment>
<evidence type="ECO:0000313" key="3">
    <source>
        <dbReference type="EMBL" id="CAI0397009.1"/>
    </source>
</evidence>
<dbReference type="NCBIfam" id="TIGR01640">
    <property type="entry name" value="F_box_assoc_1"/>
    <property type="match status" value="1"/>
</dbReference>
<name>A0AAV0IIR8_9ROSI</name>
<dbReference type="SUPFAM" id="SSF81383">
    <property type="entry name" value="F-box domain"/>
    <property type="match status" value="1"/>
</dbReference>
<dbReference type="Gene3D" id="1.20.1280.50">
    <property type="match status" value="1"/>
</dbReference>
<dbReference type="PROSITE" id="PS50181">
    <property type="entry name" value="FBOX"/>
    <property type="match status" value="1"/>
</dbReference>
<feature type="chain" id="PRO_5043987212" description="F-box domain-containing protein" evidence="1">
    <location>
        <begin position="24"/>
        <end position="467"/>
    </location>
</feature>
<dbReference type="AlphaFoldDB" id="A0AAV0IIR8"/>
<dbReference type="PANTHER" id="PTHR31672">
    <property type="entry name" value="BNACNNG10540D PROTEIN"/>
    <property type="match status" value="1"/>
</dbReference>
<feature type="domain" description="F-box" evidence="2">
    <location>
        <begin position="65"/>
        <end position="115"/>
    </location>
</feature>
<dbReference type="Proteomes" id="UP001154282">
    <property type="component" value="Unassembled WGS sequence"/>
</dbReference>
<keyword evidence="4" id="KW-1185">Reference proteome</keyword>
<dbReference type="Pfam" id="PF12937">
    <property type="entry name" value="F-box-like"/>
    <property type="match status" value="1"/>
</dbReference>
<dbReference type="Pfam" id="PF08268">
    <property type="entry name" value="FBA_3"/>
    <property type="match status" value="1"/>
</dbReference>
<dbReference type="InterPro" id="IPR001810">
    <property type="entry name" value="F-box_dom"/>
</dbReference>
<dbReference type="EMBL" id="CAMGYJ010000004">
    <property type="protein sequence ID" value="CAI0397009.1"/>
    <property type="molecule type" value="Genomic_DNA"/>
</dbReference>
<dbReference type="InterPro" id="IPR013187">
    <property type="entry name" value="F-box-assoc_dom_typ3"/>
</dbReference>
<dbReference type="InterPro" id="IPR050796">
    <property type="entry name" value="SCF_F-box_component"/>
</dbReference>
<accession>A0AAV0IIR8</accession>
<proteinExistence type="predicted"/>
<dbReference type="InterPro" id="IPR036047">
    <property type="entry name" value="F-box-like_dom_sf"/>
</dbReference>
<reference evidence="3" key="1">
    <citation type="submission" date="2022-08" db="EMBL/GenBank/DDBJ databases">
        <authorList>
            <person name="Gutierrez-Valencia J."/>
        </authorList>
    </citation>
    <scope>NUCLEOTIDE SEQUENCE</scope>
</reference>
<evidence type="ECO:0000313" key="4">
    <source>
        <dbReference type="Proteomes" id="UP001154282"/>
    </source>
</evidence>
<dbReference type="CDD" id="cd22157">
    <property type="entry name" value="F-box_AtFBW1-like"/>
    <property type="match status" value="1"/>
</dbReference>
<evidence type="ECO:0000256" key="1">
    <source>
        <dbReference type="SAM" id="SignalP"/>
    </source>
</evidence>
<keyword evidence="1" id="KW-0732">Signal</keyword>
<dbReference type="SMART" id="SM00256">
    <property type="entry name" value="FBOX"/>
    <property type="match status" value="1"/>
</dbReference>
<sequence>MDEKTNWATHVLAVFLFLLTALSSPVSMIRQVVSVISAFSSSRRSSQIKIEGEEKDLTLFKPAVVNKVDELPLDLLVEILVRLPARDLLQLKSVCRSWDAAISSPFLVSMHLRNYTNGPAGSASQTLMACERPNFDVRYDGCTPVRLFSPLCHGDHVSPQVQYLKFDTLIIAGPCNGIFLMGDGKSEVRIWNPATGKSREITMPPVRKSTAATHYFDSYGFGLDPVAKDFKIVMIRHFWNDDTAVSPWCVLVASSSPKFPSQVVVYTPGTDTWRELEELRLEVDIFDSVRSYNYLNGFFFWACLSPLAALAFDLENEVFRVVDDPVPNLYDCIYDEAGMKQLLVYKDALALFLFQESSGGCDLWLLSEEWCWVKHQTVAPFIPPSVMLPAPAEVAAGEDWMPGNYPYMSVVGWWRDDELILVRGYGTSETHELVLFDPATQATKVVADGVRGARRVYVNKESLVTVG</sequence>